<dbReference type="GO" id="GO:0042597">
    <property type="term" value="C:periplasmic space"/>
    <property type="evidence" value="ECO:0007669"/>
    <property type="project" value="UniProtKB-SubCell"/>
</dbReference>
<dbReference type="STRING" id="287986.DV20_03310"/>
<evidence type="ECO:0000313" key="5">
    <source>
        <dbReference type="EMBL" id="KDN23526.1"/>
    </source>
</evidence>
<comment type="similarity">
    <text evidence="2">Belongs to the bacterial solute-binding protein SsuA/TauA family.</text>
</comment>
<evidence type="ECO:0000256" key="3">
    <source>
        <dbReference type="ARBA" id="ARBA00022729"/>
    </source>
</evidence>
<dbReference type="AlphaFoldDB" id="A0A066U7S5"/>
<dbReference type="Proteomes" id="UP000027345">
    <property type="component" value="Unassembled WGS sequence"/>
</dbReference>
<proteinExistence type="inferred from homology"/>
<dbReference type="PROSITE" id="PS51257">
    <property type="entry name" value="PROKAR_LIPOPROTEIN"/>
    <property type="match status" value="1"/>
</dbReference>
<keyword evidence="6" id="KW-1185">Reference proteome</keyword>
<protein>
    <submittedName>
        <fullName evidence="5">Sulfonate ABC transporter substrate-binding protein</fullName>
    </submittedName>
</protein>
<dbReference type="OrthoDB" id="8892982at2"/>
<keyword evidence="3 4" id="KW-0732">Signal</keyword>
<dbReference type="EMBL" id="JMQI01000006">
    <property type="protein sequence ID" value="KDN23526.1"/>
    <property type="molecule type" value="Genomic_DNA"/>
</dbReference>
<dbReference type="SUPFAM" id="SSF53850">
    <property type="entry name" value="Periplasmic binding protein-like II"/>
    <property type="match status" value="1"/>
</dbReference>
<comment type="subcellular location">
    <subcellularLocation>
        <location evidence="1">Periplasm</location>
    </subcellularLocation>
</comment>
<dbReference type="RefSeq" id="WP_043776317.1">
    <property type="nucleotide sequence ID" value="NZ_JMQI01000006.1"/>
</dbReference>
<dbReference type="PANTHER" id="PTHR30024:SF47">
    <property type="entry name" value="TAURINE-BINDING PERIPLASMIC PROTEIN"/>
    <property type="match status" value="1"/>
</dbReference>
<comment type="caution">
    <text evidence="5">The sequence shown here is derived from an EMBL/GenBank/DDBJ whole genome shotgun (WGS) entry which is preliminary data.</text>
</comment>
<sequence length="321" mass="32879">MNGRGRLIPLVAALLATAGCSVFSSGTPAPPPPLERSTLRVGVGNAIDTAPLRIAVAAGKFGAAGLNVSLVELGADDGLAKLAAGDLDVTFASDIAMFRAAAGGTALQLQGEAYTSGPNTMALVTLPDSDYTVPTSKRSPKIAVNMLDDIGALVARSVLGTAGVDEAKIKFTAVPFDRMPQALQAGDADAALMIEPYITRAEKDLGAHILADGARGSTLGFPLSGYAAAKPFAQANPRTLRAFRTALGAAQQSATDPAIVRDALPKFSDIDATTAALISLGSYPASLNGIRLQRVADLMHNSGLLANRLDVQGLLPDQTGY</sequence>
<evidence type="ECO:0000313" key="6">
    <source>
        <dbReference type="Proteomes" id="UP000027345"/>
    </source>
</evidence>
<dbReference type="eggNOG" id="COG0715">
    <property type="taxonomic scope" value="Bacteria"/>
</dbReference>
<accession>A0A066U7S5</accession>
<dbReference type="Gene3D" id="3.40.190.10">
    <property type="entry name" value="Periplasmic binding protein-like II"/>
    <property type="match status" value="2"/>
</dbReference>
<gene>
    <name evidence="5" type="ORF">DV20_03310</name>
</gene>
<evidence type="ECO:0000256" key="4">
    <source>
        <dbReference type="SAM" id="SignalP"/>
    </source>
</evidence>
<organism evidence="5 6">
    <name type="scientific">Amycolatopsis rifamycinica</name>
    <dbReference type="NCBI Taxonomy" id="287986"/>
    <lineage>
        <taxon>Bacteria</taxon>
        <taxon>Bacillati</taxon>
        <taxon>Actinomycetota</taxon>
        <taxon>Actinomycetes</taxon>
        <taxon>Pseudonocardiales</taxon>
        <taxon>Pseudonocardiaceae</taxon>
        <taxon>Amycolatopsis</taxon>
    </lineage>
</organism>
<feature type="signal peptide" evidence="4">
    <location>
        <begin position="1"/>
        <end position="24"/>
    </location>
</feature>
<dbReference type="PANTHER" id="PTHR30024">
    <property type="entry name" value="ALIPHATIC SULFONATES-BINDING PROTEIN-RELATED"/>
    <property type="match status" value="1"/>
</dbReference>
<feature type="chain" id="PRO_5038878897" evidence="4">
    <location>
        <begin position="25"/>
        <end position="321"/>
    </location>
</feature>
<dbReference type="Pfam" id="PF13379">
    <property type="entry name" value="NMT1_2"/>
    <property type="match status" value="1"/>
</dbReference>
<reference evidence="5 6" key="1">
    <citation type="submission" date="2014-05" db="EMBL/GenBank/DDBJ databases">
        <title>Draft genome sequence of Amycolatopsis rifamycinica DSM 46095.</title>
        <authorList>
            <person name="Lal R."/>
            <person name="Saxena A."/>
            <person name="Kumari R."/>
            <person name="Mukherjee U."/>
            <person name="Singh P."/>
            <person name="Sangwan N."/>
            <person name="Mahato N.K."/>
        </authorList>
    </citation>
    <scope>NUCLEOTIDE SEQUENCE [LARGE SCALE GENOMIC DNA]</scope>
    <source>
        <strain evidence="5 6">DSM 46095</strain>
    </source>
</reference>
<evidence type="ECO:0000256" key="1">
    <source>
        <dbReference type="ARBA" id="ARBA00004418"/>
    </source>
</evidence>
<evidence type="ECO:0000256" key="2">
    <source>
        <dbReference type="ARBA" id="ARBA00010742"/>
    </source>
</evidence>
<name>A0A066U7S5_9PSEU</name>